<feature type="region of interest" description="Disordered" evidence="1">
    <location>
        <begin position="523"/>
        <end position="549"/>
    </location>
</feature>
<proteinExistence type="predicted"/>
<evidence type="ECO:0000313" key="2">
    <source>
        <dbReference type="EMBL" id="KAF4658153.1"/>
    </source>
</evidence>
<dbReference type="AlphaFoldDB" id="A0A7J6LG56"/>
<dbReference type="Gene3D" id="3.80.10.10">
    <property type="entry name" value="Ribonuclease Inhibitor"/>
    <property type="match status" value="4"/>
</dbReference>
<sequence>MTLPATEILPTASELAERIMLPGAGGRRTGAAYEELRRLPTSLLRETLEILVHYNYVSDNVLIQCMGQDLFSLNLTGAYNLRKSLLAYIPRECPNLRVLNLSHCRQVNNRLVSAILVSCRYLQTLILEGCVRISDSAFVADGGQPQLGLARLQELSVGGCGQLSAFALQRVTDVAKKTLVKLDVSQTGAKSPCFDKLITRCLGRGLTYLDCSGTAVSDQAFTAPDLSLLSVEQIMIGACSKVTDAGVAALASKSPELMSFSSKWCAQLGDESVMALSKHCPGLKRLDLGNSKVTERGLLDLPAGLEVLSLEWCLHVDKGCVEKLRYLKNLKELNLSNCLCFAKPQNVATSKELCEVLKVNPNMEKLQLAGLESCGTEETLLVIRDYLPMLKVLDIVLTPSEGVSPDDNDDEDLSIVEAMQSLAESATLLTSLTLDLTRLPEKTASDVIMASLGLPNFPALRSISLTVESLSQAALETVLADRCTLDSIEIRGACPGLNDLALQKWLCGYMPSDVPLLDQALRGTPVDDGDPQRLDGHNHGSSMMPTSAHGTVRSQSNCVGLSDSDATVVRFSGNKLLPKKVYFVSSSSSEAEAGPRYQRSSKMHNNSAYRKLPFPLLFDEHAQALQRVRRLIVTDGLSGLTDRGVYMLSRILTYVQQLELLGCDGVSEESAEVLKRRCRALKTLHITDANQQLIVKVDNSKSSGFHSSHRSSAPSTSSTTTAAAQPSHEGPRRRVHFAPTPQSRGF</sequence>
<dbReference type="Proteomes" id="UP000570595">
    <property type="component" value="Unassembled WGS sequence"/>
</dbReference>
<dbReference type="PANTHER" id="PTHR13318">
    <property type="entry name" value="PARTNER OF PAIRED, ISOFORM B-RELATED"/>
    <property type="match status" value="1"/>
</dbReference>
<dbReference type="InterPro" id="IPR006553">
    <property type="entry name" value="Leu-rich_rpt_Cys-con_subtyp"/>
</dbReference>
<feature type="compositionally biased region" description="Low complexity" evidence="1">
    <location>
        <begin position="700"/>
        <end position="728"/>
    </location>
</feature>
<reference evidence="2 3" key="1">
    <citation type="submission" date="2020-04" db="EMBL/GenBank/DDBJ databases">
        <title>Perkinsus olseni comparative genomics.</title>
        <authorList>
            <person name="Bogema D.R."/>
        </authorList>
    </citation>
    <scope>NUCLEOTIDE SEQUENCE [LARGE SCALE GENOMIC DNA]</scope>
    <source>
        <strain evidence="2">ATCC PRA-179</strain>
    </source>
</reference>
<organism evidence="2 3">
    <name type="scientific">Perkinsus olseni</name>
    <name type="common">Perkinsus atlanticus</name>
    <dbReference type="NCBI Taxonomy" id="32597"/>
    <lineage>
        <taxon>Eukaryota</taxon>
        <taxon>Sar</taxon>
        <taxon>Alveolata</taxon>
        <taxon>Perkinsozoa</taxon>
        <taxon>Perkinsea</taxon>
        <taxon>Perkinsida</taxon>
        <taxon>Perkinsidae</taxon>
        <taxon>Perkinsus</taxon>
    </lineage>
</organism>
<dbReference type="GO" id="GO:0019005">
    <property type="term" value="C:SCF ubiquitin ligase complex"/>
    <property type="evidence" value="ECO:0007669"/>
    <property type="project" value="TreeGrafter"/>
</dbReference>
<accession>A0A7J6LG56</accession>
<dbReference type="GO" id="GO:0031146">
    <property type="term" value="P:SCF-dependent proteasomal ubiquitin-dependent protein catabolic process"/>
    <property type="evidence" value="ECO:0007669"/>
    <property type="project" value="TreeGrafter"/>
</dbReference>
<name>A0A7J6LG56_PEROL</name>
<dbReference type="OrthoDB" id="550575at2759"/>
<feature type="compositionally biased region" description="Polar residues" evidence="1">
    <location>
        <begin position="539"/>
        <end position="549"/>
    </location>
</feature>
<protein>
    <submittedName>
        <fullName evidence="2">Uncharacterized protein</fullName>
    </submittedName>
</protein>
<feature type="region of interest" description="Disordered" evidence="1">
    <location>
        <begin position="700"/>
        <end position="746"/>
    </location>
</feature>
<comment type="caution">
    <text evidence="2">The sequence shown here is derived from an EMBL/GenBank/DDBJ whole genome shotgun (WGS) entry which is preliminary data.</text>
</comment>
<evidence type="ECO:0000256" key="1">
    <source>
        <dbReference type="SAM" id="MobiDB-lite"/>
    </source>
</evidence>
<dbReference type="PANTHER" id="PTHR13318:SF95">
    <property type="entry name" value="F-BOX PROTEIN YLR352W"/>
    <property type="match status" value="1"/>
</dbReference>
<evidence type="ECO:0000313" key="3">
    <source>
        <dbReference type="Proteomes" id="UP000570595"/>
    </source>
</evidence>
<gene>
    <name evidence="2" type="ORF">FOZ61_005820</name>
</gene>
<dbReference type="SUPFAM" id="SSF52047">
    <property type="entry name" value="RNI-like"/>
    <property type="match status" value="2"/>
</dbReference>
<dbReference type="SMART" id="SM00367">
    <property type="entry name" value="LRR_CC"/>
    <property type="match status" value="6"/>
</dbReference>
<dbReference type="EMBL" id="JABAHT010000321">
    <property type="protein sequence ID" value="KAF4658153.1"/>
    <property type="molecule type" value="Genomic_DNA"/>
</dbReference>
<dbReference type="InterPro" id="IPR032675">
    <property type="entry name" value="LRR_dom_sf"/>
</dbReference>